<organism evidence="2">
    <name type="scientific">Rhipicephalus zambeziensis</name>
    <dbReference type="NCBI Taxonomy" id="60191"/>
    <lineage>
        <taxon>Eukaryota</taxon>
        <taxon>Metazoa</taxon>
        <taxon>Ecdysozoa</taxon>
        <taxon>Arthropoda</taxon>
        <taxon>Chelicerata</taxon>
        <taxon>Arachnida</taxon>
        <taxon>Acari</taxon>
        <taxon>Parasitiformes</taxon>
        <taxon>Ixodida</taxon>
        <taxon>Ixodoidea</taxon>
        <taxon>Ixodidae</taxon>
        <taxon>Rhipicephalinae</taxon>
        <taxon>Rhipicephalus</taxon>
        <taxon>Rhipicephalus</taxon>
    </lineage>
</organism>
<dbReference type="EMBL" id="GFPF01004428">
    <property type="protein sequence ID" value="MAA15574.1"/>
    <property type="molecule type" value="Transcribed_RNA"/>
</dbReference>
<keyword evidence="1" id="KW-0732">Signal</keyword>
<feature type="chain" id="PRO_5013302223" evidence="1">
    <location>
        <begin position="19"/>
        <end position="87"/>
    </location>
</feature>
<evidence type="ECO:0000313" key="2">
    <source>
        <dbReference type="EMBL" id="MAA15574.1"/>
    </source>
</evidence>
<reference evidence="2" key="1">
    <citation type="journal article" date="2017" name="Parasit. Vectors">
        <title>Sialotranscriptomics of Rhipicephalus zambeziensis reveals intricate expression profiles of secretory proteins and suggests tight temporal transcriptional regulation during blood-feeding.</title>
        <authorList>
            <person name="de Castro M.H."/>
            <person name="de Klerk D."/>
            <person name="Pienaar R."/>
            <person name="Rees D.J.G."/>
            <person name="Mans B.J."/>
        </authorList>
    </citation>
    <scope>NUCLEOTIDE SEQUENCE</scope>
    <source>
        <tissue evidence="2">Salivary glands</tissue>
    </source>
</reference>
<feature type="signal peptide" evidence="1">
    <location>
        <begin position="1"/>
        <end position="18"/>
    </location>
</feature>
<sequence length="87" mass="10012">MFTKLFFICLARFVLVGAWTQTPEIKQCSEEQYFRVSNISITDATISHIMTASSTLALTKPLGNKPKMKLTLRKKNSLLIWIRQLHI</sequence>
<dbReference type="AlphaFoldDB" id="A0A224YNL8"/>
<name>A0A224YNL8_9ACAR</name>
<accession>A0A224YNL8</accession>
<evidence type="ECO:0000256" key="1">
    <source>
        <dbReference type="SAM" id="SignalP"/>
    </source>
</evidence>
<protein>
    <submittedName>
        <fullName evidence="2">ML domain containing protein</fullName>
    </submittedName>
</protein>
<proteinExistence type="predicted"/>